<dbReference type="AlphaFoldDB" id="A0A7J7KRT7"/>
<protein>
    <submittedName>
        <fullName evidence="17">ATP7B</fullName>
    </submittedName>
</protein>
<evidence type="ECO:0000256" key="8">
    <source>
        <dbReference type="ARBA" id="ARBA00022840"/>
    </source>
</evidence>
<comment type="caution">
    <text evidence="17">The sequence shown here is derived from an EMBL/GenBank/DDBJ whole genome shotgun (WGS) entry which is preliminary data.</text>
</comment>
<proteinExistence type="inferred from homology"/>
<dbReference type="EMBL" id="VXIV02000093">
    <property type="protein sequence ID" value="KAF6040916.1"/>
    <property type="molecule type" value="Genomic_DNA"/>
</dbReference>
<evidence type="ECO:0000256" key="13">
    <source>
        <dbReference type="ARBA" id="ARBA00023136"/>
    </source>
</evidence>
<evidence type="ECO:0000256" key="1">
    <source>
        <dbReference type="ARBA" id="ARBA00004127"/>
    </source>
</evidence>
<feature type="transmembrane region" description="Helical" evidence="14">
    <location>
        <begin position="177"/>
        <end position="196"/>
    </location>
</feature>
<dbReference type="SFLD" id="SFLDF00027">
    <property type="entry name" value="p-type_atpase"/>
    <property type="match status" value="1"/>
</dbReference>
<dbReference type="Proteomes" id="UP000593567">
    <property type="component" value="Unassembled WGS sequence"/>
</dbReference>
<keyword evidence="6" id="KW-0677">Repeat</keyword>
<dbReference type="Gene3D" id="3.40.1110.10">
    <property type="entry name" value="Calcium-transporting ATPase, cytoplasmic domain N"/>
    <property type="match status" value="1"/>
</dbReference>
<dbReference type="GO" id="GO:0005524">
    <property type="term" value="F:ATP binding"/>
    <property type="evidence" value="ECO:0007669"/>
    <property type="project" value="UniProtKB-UniRule"/>
</dbReference>
<dbReference type="InterPro" id="IPR023298">
    <property type="entry name" value="ATPase_P-typ_TM_dom_sf"/>
</dbReference>
<evidence type="ECO:0000256" key="6">
    <source>
        <dbReference type="ARBA" id="ARBA00022737"/>
    </source>
</evidence>
<dbReference type="Gene3D" id="2.70.150.10">
    <property type="entry name" value="Calcium-transporting ATPase, cytoplasmic transduction domain A"/>
    <property type="match status" value="1"/>
</dbReference>
<dbReference type="Pfam" id="PF00122">
    <property type="entry name" value="E1-E2_ATPase"/>
    <property type="match status" value="1"/>
</dbReference>
<keyword evidence="3" id="KW-0813">Transport</keyword>
<dbReference type="InterPro" id="IPR001757">
    <property type="entry name" value="P_typ_ATPase"/>
</dbReference>
<evidence type="ECO:0000313" key="17">
    <source>
        <dbReference type="EMBL" id="KAF6040916.1"/>
    </source>
</evidence>
<keyword evidence="12" id="KW-0406">Ion transport</keyword>
<dbReference type="InterPro" id="IPR027256">
    <property type="entry name" value="P-typ_ATPase_IB"/>
</dbReference>
<evidence type="ECO:0000256" key="4">
    <source>
        <dbReference type="ARBA" id="ARBA00022692"/>
    </source>
</evidence>
<sequence>MSLQATEATLVTMDSSENVINETKINVDLVQRGDLLRVLPGEKVPVDGRVVSGTSNCDESLITGESMPVAKLPGSSVIGGSINENGSLIIQATHVGADSALSQIVRLVEEAQTSKAPIQQLADTIAGYFVPVVCVIASVTLISWIIVGYVSPTTILPDYSQNVTTDGELAEEVFANAFQLAITVLAIACPCALGLATPTAVMVGTGVGAVNGILIKGGEPLETTHKVKTIVFDKTGTITHGVPKVASVAYFVEEKVVTLLTFLAVVGTAEANSEHPIANAIVKYVKQVLNTEKLGQVSGFKAVPGYGIECTVSNILPMIESTSRDQVLSNCNTEEVGSDIDGLLAAASDANSSKRLAANENGEKYALLVGNRDWMRKNGLSITPEMDMKMSKHENQGQTAVLCAINGQIVAMLAVADTVKEEAQLAIYQLKKKGLNVFLLTGDNVKTAKAIAKQVGIKKVFAEVLPEHKVAKVRQLQSLGEKVAMVGDGVNDSPALAQADVGIAIGTGTDVAVEAADVVLIRNDLLDVYGAIQLSATTVRRIRVNFFFASIYNLVGIPIAAGVFMPVGLELQPWMASAAMAMSSVSVVCLSLLLKLWKKPSKHSILTDAYFKHVYDLDPFDDDIQVTRGVDETLPIDRGKGSLRQSIHSMISKLSNTNSNNYTPLSTMEIGIQSKSYSTSRDQDEDSERNSIV</sequence>
<dbReference type="GO" id="GO:0015677">
    <property type="term" value="P:copper ion import"/>
    <property type="evidence" value="ECO:0007669"/>
    <property type="project" value="TreeGrafter"/>
</dbReference>
<evidence type="ECO:0000256" key="15">
    <source>
        <dbReference type="SAM" id="MobiDB-lite"/>
    </source>
</evidence>
<evidence type="ECO:0000256" key="7">
    <source>
        <dbReference type="ARBA" id="ARBA00022741"/>
    </source>
</evidence>
<organism evidence="17 18">
    <name type="scientific">Bugula neritina</name>
    <name type="common">Brown bryozoan</name>
    <name type="synonym">Sertularia neritina</name>
    <dbReference type="NCBI Taxonomy" id="10212"/>
    <lineage>
        <taxon>Eukaryota</taxon>
        <taxon>Metazoa</taxon>
        <taxon>Spiralia</taxon>
        <taxon>Lophotrochozoa</taxon>
        <taxon>Bryozoa</taxon>
        <taxon>Gymnolaemata</taxon>
        <taxon>Cheilostomatida</taxon>
        <taxon>Flustrina</taxon>
        <taxon>Buguloidea</taxon>
        <taxon>Bugulidae</taxon>
        <taxon>Bugula</taxon>
    </lineage>
</organism>
<name>A0A7J7KRT7_BUGNE</name>
<dbReference type="SUPFAM" id="SSF81653">
    <property type="entry name" value="Calcium ATPase, transduction domain A"/>
    <property type="match status" value="1"/>
</dbReference>
<accession>A0A7J7KRT7</accession>
<dbReference type="SUPFAM" id="SSF56784">
    <property type="entry name" value="HAD-like"/>
    <property type="match status" value="1"/>
</dbReference>
<dbReference type="InterPro" id="IPR023214">
    <property type="entry name" value="HAD_sf"/>
</dbReference>
<feature type="transmembrane region" description="Helical" evidence="14">
    <location>
        <begin position="574"/>
        <end position="594"/>
    </location>
</feature>
<dbReference type="PANTHER" id="PTHR43520:SF8">
    <property type="entry name" value="P-TYPE CU(+) TRANSPORTER"/>
    <property type="match status" value="1"/>
</dbReference>
<dbReference type="InterPro" id="IPR044492">
    <property type="entry name" value="P_typ_ATPase_HD_dom"/>
</dbReference>
<dbReference type="InterPro" id="IPR008250">
    <property type="entry name" value="ATPase_P-typ_transduc_dom_A_sf"/>
</dbReference>
<evidence type="ECO:0000256" key="9">
    <source>
        <dbReference type="ARBA" id="ARBA00022967"/>
    </source>
</evidence>
<evidence type="ECO:0000256" key="3">
    <source>
        <dbReference type="ARBA" id="ARBA00022448"/>
    </source>
</evidence>
<comment type="subcellular location">
    <subcellularLocation>
        <location evidence="1">Endomembrane system</location>
        <topology evidence="1">Multi-pass membrane protein</topology>
    </subcellularLocation>
    <subcellularLocation>
        <location evidence="14">Membrane</location>
    </subcellularLocation>
</comment>
<feature type="domain" description="P-type ATPase A" evidence="16">
    <location>
        <begin position="21"/>
        <end position="109"/>
    </location>
</feature>
<keyword evidence="4 14" id="KW-0812">Transmembrane</keyword>
<dbReference type="FunFam" id="2.70.150.10:FF:000002">
    <property type="entry name" value="Copper-transporting ATPase 1, putative"/>
    <property type="match status" value="1"/>
</dbReference>
<evidence type="ECO:0000259" key="16">
    <source>
        <dbReference type="Pfam" id="PF00122"/>
    </source>
</evidence>
<dbReference type="PRINTS" id="PR00120">
    <property type="entry name" value="HATPASE"/>
</dbReference>
<gene>
    <name evidence="17" type="ORF">EB796_000757</name>
</gene>
<feature type="region of interest" description="Disordered" evidence="15">
    <location>
        <begin position="674"/>
        <end position="693"/>
    </location>
</feature>
<evidence type="ECO:0000256" key="11">
    <source>
        <dbReference type="ARBA" id="ARBA00023008"/>
    </source>
</evidence>
<dbReference type="CDD" id="cd02094">
    <property type="entry name" value="P-type_ATPase_Cu-like"/>
    <property type="match status" value="1"/>
</dbReference>
<comment type="similarity">
    <text evidence="2 14">Belongs to the cation transport ATPase (P-type) (TC 3.A.3) family. Type IB subfamily.</text>
</comment>
<evidence type="ECO:0000256" key="5">
    <source>
        <dbReference type="ARBA" id="ARBA00022723"/>
    </source>
</evidence>
<dbReference type="Gene3D" id="3.40.50.1000">
    <property type="entry name" value="HAD superfamily/HAD-like"/>
    <property type="match status" value="1"/>
</dbReference>
<dbReference type="GO" id="GO:0043682">
    <property type="term" value="F:P-type divalent copper transporter activity"/>
    <property type="evidence" value="ECO:0007669"/>
    <property type="project" value="TreeGrafter"/>
</dbReference>
<dbReference type="PROSITE" id="PS00154">
    <property type="entry name" value="ATPASE_E1_E2"/>
    <property type="match status" value="1"/>
</dbReference>
<evidence type="ECO:0000256" key="14">
    <source>
        <dbReference type="RuleBase" id="RU362081"/>
    </source>
</evidence>
<dbReference type="SUPFAM" id="SSF81665">
    <property type="entry name" value="Calcium ATPase, transmembrane domain M"/>
    <property type="match status" value="1"/>
</dbReference>
<keyword evidence="5 14" id="KW-0479">Metal-binding</keyword>
<dbReference type="InterPro" id="IPR036412">
    <property type="entry name" value="HAD-like_sf"/>
</dbReference>
<dbReference type="GO" id="GO:0005886">
    <property type="term" value="C:plasma membrane"/>
    <property type="evidence" value="ECO:0007669"/>
    <property type="project" value="TreeGrafter"/>
</dbReference>
<keyword evidence="13 14" id="KW-0472">Membrane</keyword>
<evidence type="ECO:0000256" key="2">
    <source>
        <dbReference type="ARBA" id="ARBA00006024"/>
    </source>
</evidence>
<dbReference type="GO" id="GO:0005802">
    <property type="term" value="C:trans-Golgi network"/>
    <property type="evidence" value="ECO:0007669"/>
    <property type="project" value="TreeGrafter"/>
</dbReference>
<dbReference type="SFLD" id="SFLDG00002">
    <property type="entry name" value="C1.7:_P-type_atpase_like"/>
    <property type="match status" value="1"/>
</dbReference>
<evidence type="ECO:0000256" key="12">
    <source>
        <dbReference type="ARBA" id="ARBA00023065"/>
    </source>
</evidence>
<keyword evidence="8 14" id="KW-0067">ATP-binding</keyword>
<evidence type="ECO:0000256" key="10">
    <source>
        <dbReference type="ARBA" id="ARBA00022989"/>
    </source>
</evidence>
<dbReference type="FunFam" id="3.40.1110.10:FF:000023">
    <property type="entry name" value="Copper-transporting ATPase 1, putative"/>
    <property type="match status" value="1"/>
</dbReference>
<keyword evidence="11" id="KW-0186">Copper</keyword>
<dbReference type="GO" id="GO:0016887">
    <property type="term" value="F:ATP hydrolysis activity"/>
    <property type="evidence" value="ECO:0007669"/>
    <property type="project" value="InterPro"/>
</dbReference>
<feature type="transmembrane region" description="Helical" evidence="14">
    <location>
        <begin position="125"/>
        <end position="150"/>
    </location>
</feature>
<keyword evidence="9" id="KW-1278">Translocase</keyword>
<dbReference type="NCBIfam" id="TIGR01494">
    <property type="entry name" value="ATPase_P-type"/>
    <property type="match status" value="1"/>
</dbReference>
<keyword evidence="18" id="KW-1185">Reference proteome</keyword>
<dbReference type="NCBIfam" id="TIGR01525">
    <property type="entry name" value="ATPase-IB_hvy"/>
    <property type="match status" value="1"/>
</dbReference>
<dbReference type="SFLD" id="SFLDS00003">
    <property type="entry name" value="Haloacid_Dehalogenase"/>
    <property type="match status" value="1"/>
</dbReference>
<dbReference type="Pfam" id="PF00702">
    <property type="entry name" value="Hydrolase"/>
    <property type="match status" value="1"/>
</dbReference>
<dbReference type="InterPro" id="IPR018303">
    <property type="entry name" value="ATPase_P-typ_P_site"/>
</dbReference>
<dbReference type="InterPro" id="IPR023299">
    <property type="entry name" value="ATPase_P-typ_cyto_dom_N"/>
</dbReference>
<feature type="transmembrane region" description="Helical" evidence="14">
    <location>
        <begin position="546"/>
        <end position="568"/>
    </location>
</feature>
<dbReference type="GO" id="GO:0006878">
    <property type="term" value="P:intracellular copper ion homeostasis"/>
    <property type="evidence" value="ECO:0007669"/>
    <property type="project" value="TreeGrafter"/>
</dbReference>
<dbReference type="PRINTS" id="PR00119">
    <property type="entry name" value="CATATPASE"/>
</dbReference>
<evidence type="ECO:0000313" key="18">
    <source>
        <dbReference type="Proteomes" id="UP000593567"/>
    </source>
</evidence>
<dbReference type="GO" id="GO:0005507">
    <property type="term" value="F:copper ion binding"/>
    <property type="evidence" value="ECO:0007669"/>
    <property type="project" value="TreeGrafter"/>
</dbReference>
<dbReference type="PANTHER" id="PTHR43520">
    <property type="entry name" value="ATP7, ISOFORM B"/>
    <property type="match status" value="1"/>
</dbReference>
<dbReference type="GO" id="GO:0060003">
    <property type="term" value="P:copper ion export"/>
    <property type="evidence" value="ECO:0007669"/>
    <property type="project" value="TreeGrafter"/>
</dbReference>
<dbReference type="FunFam" id="3.40.50.1000:FF:000031">
    <property type="entry name" value="Probable copper-transporting ATPase HMA5"/>
    <property type="match status" value="1"/>
</dbReference>
<keyword evidence="7 14" id="KW-0547">Nucleotide-binding</keyword>
<dbReference type="InterPro" id="IPR059000">
    <property type="entry name" value="ATPase_P-type_domA"/>
</dbReference>
<reference evidence="17" key="1">
    <citation type="submission" date="2020-06" db="EMBL/GenBank/DDBJ databases">
        <title>Draft genome of Bugula neritina, a colonial animal packing powerful symbionts and potential medicines.</title>
        <authorList>
            <person name="Rayko M."/>
        </authorList>
    </citation>
    <scope>NUCLEOTIDE SEQUENCE [LARGE SCALE GENOMIC DNA]</scope>
    <source>
        <strain evidence="17">Kwan_BN1</strain>
    </source>
</reference>
<dbReference type="OrthoDB" id="6284271at2759"/>
<keyword evidence="10 14" id="KW-1133">Transmembrane helix</keyword>